<evidence type="ECO:0000313" key="3">
    <source>
        <dbReference type="Proteomes" id="UP000298493"/>
    </source>
</evidence>
<dbReference type="SUPFAM" id="SSF52343">
    <property type="entry name" value="Ferredoxin reductase-like, C-terminal NADP-linked domain"/>
    <property type="match status" value="1"/>
</dbReference>
<dbReference type="Proteomes" id="UP000298493">
    <property type="component" value="Unassembled WGS sequence"/>
</dbReference>
<accession>A0A4Z1P7Q3</accession>
<dbReference type="PROSITE" id="PS51384">
    <property type="entry name" value="FAD_FR"/>
    <property type="match status" value="1"/>
</dbReference>
<dbReference type="STRING" id="86259.A0A4Z1P7Q3"/>
<dbReference type="Gene3D" id="2.40.30.10">
    <property type="entry name" value="Translation factors"/>
    <property type="match status" value="1"/>
</dbReference>
<evidence type="ECO:0000259" key="1">
    <source>
        <dbReference type="PROSITE" id="PS51384"/>
    </source>
</evidence>
<dbReference type="InterPro" id="IPR012349">
    <property type="entry name" value="Split_barrel_FMN-bd"/>
</dbReference>
<dbReference type="InterPro" id="IPR039261">
    <property type="entry name" value="FNR_nucleotide-bd"/>
</dbReference>
<keyword evidence="3" id="KW-1185">Reference proteome</keyword>
<dbReference type="InterPro" id="IPR017927">
    <property type="entry name" value="FAD-bd_FR_type"/>
</dbReference>
<reference evidence="2 3" key="1">
    <citation type="submission" date="2019-04" db="EMBL/GenBank/DDBJ databases">
        <title>High contiguity whole genome sequence and gene annotation resource for two Venturia nashicola isolates.</title>
        <authorList>
            <person name="Prokchorchik M."/>
            <person name="Won K."/>
            <person name="Lee Y."/>
            <person name="Choi E.D."/>
            <person name="Segonzac C."/>
            <person name="Sohn K.H."/>
        </authorList>
    </citation>
    <scope>NUCLEOTIDE SEQUENCE [LARGE SCALE GENOMIC DNA]</scope>
    <source>
        <strain evidence="2 3">PRI2</strain>
    </source>
</reference>
<dbReference type="PANTHER" id="PTHR42815">
    <property type="entry name" value="FAD-BINDING, PUTATIVE (AFU_ORTHOLOGUE AFUA_6G07600)-RELATED"/>
    <property type="match status" value="1"/>
</dbReference>
<proteinExistence type="predicted"/>
<dbReference type="GO" id="GO:0016491">
    <property type="term" value="F:oxidoreductase activity"/>
    <property type="evidence" value="ECO:0007669"/>
    <property type="project" value="InterPro"/>
</dbReference>
<name>A0A4Z1P7Q3_9PEZI</name>
<dbReference type="EMBL" id="SNSC02000010">
    <property type="protein sequence ID" value="TID20706.1"/>
    <property type="molecule type" value="Genomic_DNA"/>
</dbReference>
<dbReference type="PANTHER" id="PTHR42815:SF2">
    <property type="entry name" value="FAD-BINDING, PUTATIVE (AFU_ORTHOLOGUE AFUA_6G07600)-RELATED"/>
    <property type="match status" value="1"/>
</dbReference>
<gene>
    <name evidence="2" type="ORF">E6O75_ATG05470</name>
</gene>
<comment type="caution">
    <text evidence="2">The sequence shown here is derived from an EMBL/GenBank/DDBJ whole genome shotgun (WGS) entry which is preliminary data.</text>
</comment>
<protein>
    <submittedName>
        <fullName evidence="2">Oxidoreductase-like protein</fullName>
    </submittedName>
</protein>
<dbReference type="AlphaFoldDB" id="A0A4Z1P7Q3"/>
<evidence type="ECO:0000313" key="2">
    <source>
        <dbReference type="EMBL" id="TID20706.1"/>
    </source>
</evidence>
<sequence length="600" mass="65632">MASISFAHPWHRGEQVMHKMTNVPEYDNPTSYALTPQAAYMLQSAPLLAIGTLDSELRPWIALWGGESGFAKPLGGGIVGVRADIDIAYDPVAEAFIPKSKRKDGEVVRSEGEGKIFAGLTIDLMTRKRVKIAGKMIAGAVGGVGEKGIGEIQAAVKIEQSLGNCPKYLNRKDIRPAPAHPELLSTSLKLTSEGIALLAKADLFFISSSQENKDMDANHRGGPPGFVRVVSNSEDGAEIIYPEYSGNRLYQTLGNLMVTPRAGIVIPDFETGDVLYLTGDTEVLVGEKAEAMLPRSNLAVKIKIVGARFVKQGLPFRGIPGEYSPYNPAVRTLSSEGGLAAQTKKMDNTARLLERIKITQTISRYRFAVTNPVPYKAGQWVALDFSQELDIGYSHMRDDDPKSLNDDFIRTFTVSSPPLEPGSKPQDQFEITVRQSGPVTAFLAKQNPRSALEVPLRGFGGEFVIETPESGGTVPFIAGGVGITPLLGQLSSIEPGKLSLYWTIAITDIDLVLDTFERHETLGVKSTIFFTAISLNTGQHEHQIQAVRDCGAMVHLRRPDEDDFASVEAEKWYICAGLSLRTQLLNWLRGRTVFYENFDY</sequence>
<dbReference type="Gene3D" id="2.30.110.10">
    <property type="entry name" value="Electron Transport, Fmn-binding Protein, Chain A"/>
    <property type="match status" value="1"/>
</dbReference>
<dbReference type="InterPro" id="IPR017938">
    <property type="entry name" value="Riboflavin_synthase-like_b-brl"/>
</dbReference>
<organism evidence="2 3">
    <name type="scientific">Venturia nashicola</name>
    <dbReference type="NCBI Taxonomy" id="86259"/>
    <lineage>
        <taxon>Eukaryota</taxon>
        <taxon>Fungi</taxon>
        <taxon>Dikarya</taxon>
        <taxon>Ascomycota</taxon>
        <taxon>Pezizomycotina</taxon>
        <taxon>Dothideomycetes</taxon>
        <taxon>Pleosporomycetidae</taxon>
        <taxon>Venturiales</taxon>
        <taxon>Venturiaceae</taxon>
        <taxon>Venturia</taxon>
    </lineage>
</organism>
<feature type="domain" description="FAD-binding FR-type" evidence="1">
    <location>
        <begin position="345"/>
        <end position="466"/>
    </location>
</feature>
<dbReference type="SUPFAM" id="SSF63380">
    <property type="entry name" value="Riboflavin synthase domain-like"/>
    <property type="match status" value="1"/>
</dbReference>